<dbReference type="Proteomes" id="UP000199403">
    <property type="component" value="Unassembled WGS sequence"/>
</dbReference>
<gene>
    <name evidence="3" type="ORF">SAMN05192553_1143</name>
</gene>
<evidence type="ECO:0000256" key="1">
    <source>
        <dbReference type="SAM" id="SignalP"/>
    </source>
</evidence>
<feature type="signal peptide" evidence="1">
    <location>
        <begin position="1"/>
        <end position="19"/>
    </location>
</feature>
<dbReference type="Pfam" id="PF13568">
    <property type="entry name" value="OMP_b-brl_2"/>
    <property type="match status" value="1"/>
</dbReference>
<evidence type="ECO:0000313" key="3">
    <source>
        <dbReference type="EMBL" id="SEJ79560.1"/>
    </source>
</evidence>
<name>A0A1H7BYX0_9BACT</name>
<dbReference type="OrthoDB" id="959017at2"/>
<evidence type="ECO:0000313" key="4">
    <source>
        <dbReference type="Proteomes" id="UP000199403"/>
    </source>
</evidence>
<protein>
    <submittedName>
        <fullName evidence="3">Outer membrane protein beta-barrel domain-containing protein</fullName>
    </submittedName>
</protein>
<feature type="domain" description="Outer membrane protein beta-barrel" evidence="2">
    <location>
        <begin position="40"/>
        <end position="222"/>
    </location>
</feature>
<dbReference type="STRING" id="1416801.SAMN05192553_1143"/>
<organism evidence="3 4">
    <name type="scientific">Cyclobacterium xiamenense</name>
    <dbReference type="NCBI Taxonomy" id="1297121"/>
    <lineage>
        <taxon>Bacteria</taxon>
        <taxon>Pseudomonadati</taxon>
        <taxon>Bacteroidota</taxon>
        <taxon>Cytophagia</taxon>
        <taxon>Cytophagales</taxon>
        <taxon>Cyclobacteriaceae</taxon>
        <taxon>Cyclobacterium</taxon>
    </lineage>
</organism>
<accession>A0A1H7BYX0</accession>
<keyword evidence="1" id="KW-0732">Signal</keyword>
<proteinExistence type="predicted"/>
<dbReference type="EMBL" id="FNZH01000014">
    <property type="protein sequence ID" value="SEJ79560.1"/>
    <property type="molecule type" value="Genomic_DNA"/>
</dbReference>
<sequence>MKRLTLICLLLAATFHLHAQEKEKTPIGGRPNIKGDLFLDFGFNLLNNRPEDLNTRFIPSRVVNVYYQTQLPLGENSGFTFNPGLGFGLEKLAFQGNQTLIPDPAKGGNSSQLVPISDIYGENIRVETNTMALNYLDIPLEIRYHANKSDYNSGFRVAVGGKIGVLYNAHSKITVTDSEGLTQKVKNSQDYGLSPIRYGVYTRLGFPGFNVWGYYGLNGLFDGEQGPFGTEATQFNFGISVALF</sequence>
<feature type="chain" id="PRO_5011622525" evidence="1">
    <location>
        <begin position="20"/>
        <end position="244"/>
    </location>
</feature>
<dbReference type="InterPro" id="IPR025665">
    <property type="entry name" value="Beta-barrel_OMP_2"/>
</dbReference>
<dbReference type="AlphaFoldDB" id="A0A1H7BYX0"/>
<evidence type="ECO:0000259" key="2">
    <source>
        <dbReference type="Pfam" id="PF13568"/>
    </source>
</evidence>
<reference evidence="4" key="1">
    <citation type="submission" date="2016-10" db="EMBL/GenBank/DDBJ databases">
        <authorList>
            <person name="Varghese N."/>
            <person name="Submissions S."/>
        </authorList>
    </citation>
    <scope>NUCLEOTIDE SEQUENCE [LARGE SCALE GENOMIC DNA]</scope>
    <source>
        <strain evidence="4">IBRC-M 10761</strain>
    </source>
</reference>
<dbReference type="RefSeq" id="WP_092178781.1">
    <property type="nucleotide sequence ID" value="NZ_FNZH01000014.1"/>
</dbReference>
<keyword evidence="4" id="KW-1185">Reference proteome</keyword>